<dbReference type="EMBL" id="UOFL01000094">
    <property type="protein sequence ID" value="VAW75869.1"/>
    <property type="molecule type" value="Genomic_DNA"/>
</dbReference>
<feature type="domain" description="CheW-like" evidence="8">
    <location>
        <begin position="1136"/>
        <end position="1273"/>
    </location>
</feature>
<evidence type="ECO:0000313" key="10">
    <source>
        <dbReference type="EMBL" id="VAW75869.1"/>
    </source>
</evidence>
<dbReference type="InterPro" id="IPR036641">
    <property type="entry name" value="HPT_dom_sf"/>
</dbReference>
<feature type="domain" description="HPt" evidence="9">
    <location>
        <begin position="629"/>
        <end position="733"/>
    </location>
</feature>
<name>A0A3B0YNL2_9ZZZZ</name>
<dbReference type="InterPro" id="IPR051315">
    <property type="entry name" value="Bact_Chemotaxis_CheA"/>
</dbReference>
<dbReference type="PROSITE" id="PS50110">
    <property type="entry name" value="RESPONSE_REGULATORY"/>
    <property type="match status" value="1"/>
</dbReference>
<dbReference type="SUPFAM" id="SSF50341">
    <property type="entry name" value="CheW-like"/>
    <property type="match status" value="1"/>
</dbReference>
<evidence type="ECO:0000256" key="2">
    <source>
        <dbReference type="ARBA" id="ARBA00012438"/>
    </source>
</evidence>
<dbReference type="GO" id="GO:0006935">
    <property type="term" value="P:chemotaxis"/>
    <property type="evidence" value="ECO:0007669"/>
    <property type="project" value="InterPro"/>
</dbReference>
<evidence type="ECO:0000259" key="7">
    <source>
        <dbReference type="PROSITE" id="PS50110"/>
    </source>
</evidence>
<evidence type="ECO:0000259" key="6">
    <source>
        <dbReference type="PROSITE" id="PS50109"/>
    </source>
</evidence>
<feature type="domain" description="Histidine kinase" evidence="6">
    <location>
        <begin position="926"/>
        <end position="1134"/>
    </location>
</feature>
<dbReference type="Gene3D" id="3.30.565.10">
    <property type="entry name" value="Histidine kinase-like ATPase, C-terminal domain"/>
    <property type="match status" value="1"/>
</dbReference>
<dbReference type="SMART" id="SM01231">
    <property type="entry name" value="H-kinase_dim"/>
    <property type="match status" value="1"/>
</dbReference>
<evidence type="ECO:0000256" key="4">
    <source>
        <dbReference type="ARBA" id="ARBA00022679"/>
    </source>
</evidence>
<evidence type="ECO:0000256" key="3">
    <source>
        <dbReference type="ARBA" id="ARBA00022553"/>
    </source>
</evidence>
<dbReference type="Pfam" id="PF00072">
    <property type="entry name" value="Response_reg"/>
    <property type="match status" value="1"/>
</dbReference>
<dbReference type="CDD" id="cd00088">
    <property type="entry name" value="HPT"/>
    <property type="match status" value="1"/>
</dbReference>
<dbReference type="SUPFAM" id="SSF47226">
    <property type="entry name" value="Histidine-containing phosphotransfer domain, HPT domain"/>
    <property type="match status" value="1"/>
</dbReference>
<dbReference type="SMART" id="SM00260">
    <property type="entry name" value="CheW"/>
    <property type="match status" value="1"/>
</dbReference>
<dbReference type="PANTHER" id="PTHR43395">
    <property type="entry name" value="SENSOR HISTIDINE KINASE CHEA"/>
    <property type="match status" value="1"/>
</dbReference>
<dbReference type="PROSITE" id="PS50894">
    <property type="entry name" value="HPT"/>
    <property type="match status" value="1"/>
</dbReference>
<dbReference type="InterPro" id="IPR008207">
    <property type="entry name" value="Sig_transdc_His_kin_Hpt_dom"/>
</dbReference>
<dbReference type="SMART" id="SM00387">
    <property type="entry name" value="HATPase_c"/>
    <property type="match status" value="1"/>
</dbReference>
<dbReference type="SMART" id="SM00448">
    <property type="entry name" value="REC"/>
    <property type="match status" value="1"/>
</dbReference>
<dbReference type="PANTHER" id="PTHR43395:SF8">
    <property type="entry name" value="HISTIDINE KINASE"/>
    <property type="match status" value="1"/>
</dbReference>
<protein>
    <recommendedName>
        <fullName evidence="2">histidine kinase</fullName>
        <ecNumber evidence="2">2.7.13.3</ecNumber>
    </recommendedName>
</protein>
<keyword evidence="4" id="KW-0808">Transferase</keyword>
<dbReference type="SUPFAM" id="SSF52172">
    <property type="entry name" value="CheY-like"/>
    <property type="match status" value="1"/>
</dbReference>
<evidence type="ECO:0000256" key="1">
    <source>
        <dbReference type="ARBA" id="ARBA00000085"/>
    </source>
</evidence>
<feature type="domain" description="Response regulatory" evidence="7">
    <location>
        <begin position="1295"/>
        <end position="1411"/>
    </location>
</feature>
<organism evidence="10">
    <name type="scientific">hydrothermal vent metagenome</name>
    <dbReference type="NCBI Taxonomy" id="652676"/>
    <lineage>
        <taxon>unclassified sequences</taxon>
        <taxon>metagenomes</taxon>
        <taxon>ecological metagenomes</taxon>
    </lineage>
</organism>
<dbReference type="SUPFAM" id="SSF55874">
    <property type="entry name" value="ATPase domain of HSP90 chaperone/DNA topoisomerase II/histidine kinase"/>
    <property type="match status" value="1"/>
</dbReference>
<dbReference type="InterPro" id="IPR005467">
    <property type="entry name" value="His_kinase_dom"/>
</dbReference>
<dbReference type="InterPro" id="IPR002545">
    <property type="entry name" value="CheW-lke_dom"/>
</dbReference>
<dbReference type="InterPro" id="IPR011006">
    <property type="entry name" value="CheY-like_superfamily"/>
</dbReference>
<reference evidence="10" key="1">
    <citation type="submission" date="2018-06" db="EMBL/GenBank/DDBJ databases">
        <authorList>
            <person name="Zhirakovskaya E."/>
        </authorList>
    </citation>
    <scope>NUCLEOTIDE SEQUENCE</scope>
</reference>
<gene>
    <name evidence="10" type="ORF">MNBD_GAMMA12-640</name>
</gene>
<dbReference type="EC" id="2.7.13.3" evidence="2"/>
<dbReference type="Pfam" id="PF02518">
    <property type="entry name" value="HATPase_c"/>
    <property type="match status" value="1"/>
</dbReference>
<dbReference type="Gene3D" id="2.30.30.40">
    <property type="entry name" value="SH3 Domains"/>
    <property type="match status" value="1"/>
</dbReference>
<dbReference type="InterPro" id="IPR003594">
    <property type="entry name" value="HATPase_dom"/>
</dbReference>
<dbReference type="GO" id="GO:0005737">
    <property type="term" value="C:cytoplasm"/>
    <property type="evidence" value="ECO:0007669"/>
    <property type="project" value="InterPro"/>
</dbReference>
<dbReference type="PROSITE" id="PS50109">
    <property type="entry name" value="HIS_KIN"/>
    <property type="match status" value="1"/>
</dbReference>
<dbReference type="Gene3D" id="1.20.120.160">
    <property type="entry name" value="HPT domain"/>
    <property type="match status" value="1"/>
</dbReference>
<dbReference type="PROSITE" id="PS50851">
    <property type="entry name" value="CHEW"/>
    <property type="match status" value="1"/>
</dbReference>
<accession>A0A3B0YNL2</accession>
<keyword evidence="5 10" id="KW-0418">Kinase</keyword>
<dbReference type="InterPro" id="IPR004105">
    <property type="entry name" value="CheA-like_dim"/>
</dbReference>
<comment type="catalytic activity">
    <reaction evidence="1">
        <text>ATP + protein L-histidine = ADP + protein N-phospho-L-histidine.</text>
        <dbReference type="EC" id="2.7.13.3"/>
    </reaction>
</comment>
<dbReference type="Gene3D" id="3.40.50.2300">
    <property type="match status" value="1"/>
</dbReference>
<evidence type="ECO:0000259" key="9">
    <source>
        <dbReference type="PROSITE" id="PS50894"/>
    </source>
</evidence>
<dbReference type="GO" id="GO:0000155">
    <property type="term" value="F:phosphorelay sensor kinase activity"/>
    <property type="evidence" value="ECO:0007669"/>
    <property type="project" value="InterPro"/>
</dbReference>
<dbReference type="Pfam" id="PF01627">
    <property type="entry name" value="Hpt"/>
    <property type="match status" value="1"/>
</dbReference>
<keyword evidence="3" id="KW-0597">Phosphoprotein</keyword>
<evidence type="ECO:0000256" key="5">
    <source>
        <dbReference type="ARBA" id="ARBA00022777"/>
    </source>
</evidence>
<evidence type="ECO:0000259" key="8">
    <source>
        <dbReference type="PROSITE" id="PS50851"/>
    </source>
</evidence>
<sequence length="1413" mass="157601">MLETKNVAQLEESLVTMHDKLSATIKALSTSKALDEQYWGAISIWSTEVFLVAERAIIADQVTIYKICNQIVCQLTELLNSPAKPIIQYCQKLITWTSHALKYLDDSDNFSQFRDLLLPISETDWQDVAIQFNISQSQVNKSLQYIVENNTTLIREEYIIDEALLANENISIDNKFVADELILADGEVLSSKEISEDGSSLATSTGLNSIDEKDETTQISTSLAHPLINVGQDTASTTEKDGMLDCEYSDDIIFELLNPLQQIVTNACSTLAEELSNNTDDTETETLFEYCICAVSDIAFASEMIDFEFVTNLCSEMEQVIITQAGDPPALSQQQTIHCSQWLADLSQFIKQPYEAILARGLCEFIDDKSQANDWLLSLETFLESKDLCPNREQVNVSATEDLLEIPDCLNESMMENHSIKPETLVFSETKESIDNSDDIETEKLLELTESTNLQASGDEVSTILGILSAELSDLSEEMQSLINIICNKQSETKNQQEACFQYQAIITRLADTCESLELTGLQKICSFIEKNLSAALAVSHVKKLSLKPLFILWPTQVQAYLESPNDDNKCLTLISSLQHEDWLESLTDVDARQILNDLSKEMTLPEIFEDHQARPSTAVVDDINLQLSSDIAPGLLDAFFLESPKFASDLSQCISHITQHKDVSDNISAAQRFAHTLKGSANLIGIKGVANVTHHMEDILEYLTTHQDNFPRQLSSTLQDAADCVETMLDSLQGKDDCPQDALQILQNVLDWANSIDANRVDEFAASFGDQEQLGQFDNDFDFEVSPNFDLNNSAPVHTEIPQSLTEETLSVPTQTIDNMFRMAGELSIMASQVNTGLEQLRRHGKDVKNQEQRLHKHRVELEDMVDIRRFSMNQRHTHHAKQHEDFDTLEMDQYDELHGSIHGFIETVVDSNEMTHMIYSKISVLENLLISQQQLNSDLQQAIMHTRMVAVDSIVARLQRTVRQTCRQTDKNVTLDITGDELLLDGEVLNSLVAPIMHLLRNAVDHGIETSAVRKKAGKELMGKVSLDFSRIGNNIVVRCTDDGHGLNYQRIRQIAIQNDLISEADTPEKHELARLILVAGFTTRKKVTQISGRGVGLEVVNSTIQLQGGTMNIGDNSPTGCIVSLRIPINLMTSHSIIVKNRDELFAIPSNSLVRIIPSIAGTFKSHDGEMTYQINDKNYKVVSLEDLLNSRYESNLEKVVKNPTILLIKINHVVTAVAVEQVVNSANLVVKNMGPYIPSLSGIAGVSIMGDGTVVSIIDLKEMIEEPRSIIPESLLDHQGEMDIEKAEPPTVLVVDDSLSMRKSLSQLVVDAGYQVETARDGVEAMNMIRKHTPSLVLSDMEMPRMTGLELTSQIRSTFDHNKLPVIMITSRSAKKHRTQAERAGVNEYITKPFSEDNLLDVVSSIIAA</sequence>
<dbReference type="InterPro" id="IPR001789">
    <property type="entry name" value="Sig_transdc_resp-reg_receiver"/>
</dbReference>
<dbReference type="SMART" id="SM00073">
    <property type="entry name" value="HPT"/>
    <property type="match status" value="1"/>
</dbReference>
<dbReference type="Pfam" id="PF01584">
    <property type="entry name" value="CheW"/>
    <property type="match status" value="1"/>
</dbReference>
<proteinExistence type="predicted"/>
<dbReference type="FunFam" id="3.30.565.10:FF:000016">
    <property type="entry name" value="Chemotaxis protein CheA, putative"/>
    <property type="match status" value="1"/>
</dbReference>
<dbReference type="InterPro" id="IPR036061">
    <property type="entry name" value="CheW-like_dom_sf"/>
</dbReference>
<dbReference type="CDD" id="cd17546">
    <property type="entry name" value="REC_hyHK_CKI1_RcsC-like"/>
    <property type="match status" value="1"/>
</dbReference>
<dbReference type="InterPro" id="IPR036890">
    <property type="entry name" value="HATPase_C_sf"/>
</dbReference>